<evidence type="ECO:0000256" key="1">
    <source>
        <dbReference type="RuleBase" id="RU000487"/>
    </source>
</evidence>
<comment type="similarity">
    <text evidence="1">Belongs to the actin family.</text>
</comment>
<name>A0AAV7ZAQ6_9EUKA</name>
<dbReference type="PANTHER" id="PTHR11937">
    <property type="entry name" value="ACTIN"/>
    <property type="match status" value="1"/>
</dbReference>
<accession>A0AAV7ZAQ6</accession>
<protein>
    <submittedName>
        <fullName evidence="2">Actin</fullName>
    </submittedName>
</protein>
<gene>
    <name evidence="2" type="ORF">M0812_15139</name>
</gene>
<dbReference type="Pfam" id="PF00022">
    <property type="entry name" value="Actin"/>
    <property type="match status" value="2"/>
</dbReference>
<proteinExistence type="inferred from homology"/>
<dbReference type="AlphaFoldDB" id="A0AAV7ZAQ6"/>
<dbReference type="Gene3D" id="3.90.640.10">
    <property type="entry name" value="Actin, Chain A, domain 4"/>
    <property type="match status" value="1"/>
</dbReference>
<dbReference type="Proteomes" id="UP001146793">
    <property type="component" value="Unassembled WGS sequence"/>
</dbReference>
<dbReference type="EMBL" id="JANTQA010000032">
    <property type="protein sequence ID" value="KAJ3439118.1"/>
    <property type="molecule type" value="Genomic_DNA"/>
</dbReference>
<sequence>MTEENKLLDNPKCIVLDLGSSFVRVGISGSDNASKTFKTNSPNLHVKSSTPNTPAIQKGKHVDFEKMKTIINYSLSVTNTEKEETKKKVMVVDCLFTRLEDRERICELLFTNFGVEKVYFARQQLITKFLFQIESALVLHISNTTSVVPIYQDRVISHAIVKQNYGAYEVTQCLVDLLTKSGNDLTQLGGDPVDIIANLQKKLSFVSLDPQSEVSKKKVIKIKKKQTGTKGSNNDLVAVSATNEFFSCMEFLFDPKRYQTNKKKYLGIIEMLKKSLLKSPILCRAELIAEICLSGEFCSVKGLKERIILELKKEFRDYSIDPEINHSSVQKNNEWKAASYLAKSILKEDYWLEKNDFESKRSQVISQKFF</sequence>
<dbReference type="InterPro" id="IPR043129">
    <property type="entry name" value="ATPase_NBD"/>
</dbReference>
<dbReference type="SUPFAM" id="SSF53067">
    <property type="entry name" value="Actin-like ATPase domain"/>
    <property type="match status" value="2"/>
</dbReference>
<organism evidence="2 3">
    <name type="scientific">Anaeramoeba flamelloides</name>
    <dbReference type="NCBI Taxonomy" id="1746091"/>
    <lineage>
        <taxon>Eukaryota</taxon>
        <taxon>Metamonada</taxon>
        <taxon>Anaeramoebidae</taxon>
        <taxon>Anaeramoeba</taxon>
    </lineage>
</organism>
<dbReference type="Gene3D" id="3.30.420.40">
    <property type="match status" value="2"/>
</dbReference>
<evidence type="ECO:0000313" key="2">
    <source>
        <dbReference type="EMBL" id="KAJ3439118.1"/>
    </source>
</evidence>
<dbReference type="InterPro" id="IPR004000">
    <property type="entry name" value="Actin"/>
</dbReference>
<evidence type="ECO:0000313" key="3">
    <source>
        <dbReference type="Proteomes" id="UP001146793"/>
    </source>
</evidence>
<comment type="caution">
    <text evidence="2">The sequence shown here is derived from an EMBL/GenBank/DDBJ whole genome shotgun (WGS) entry which is preliminary data.</text>
</comment>
<dbReference type="SMART" id="SM00268">
    <property type="entry name" value="ACTIN"/>
    <property type="match status" value="1"/>
</dbReference>
<reference evidence="2" key="1">
    <citation type="submission" date="2022-08" db="EMBL/GenBank/DDBJ databases">
        <title>Novel sulphate-reducing endosymbionts in the free-living metamonad Anaeramoeba.</title>
        <authorList>
            <person name="Jerlstrom-Hultqvist J."/>
            <person name="Cepicka I."/>
            <person name="Gallot-Lavallee L."/>
            <person name="Salas-Leiva D."/>
            <person name="Curtis B.A."/>
            <person name="Zahonova K."/>
            <person name="Pipaliya S."/>
            <person name="Dacks J."/>
            <person name="Roger A.J."/>
        </authorList>
    </citation>
    <scope>NUCLEOTIDE SEQUENCE</scope>
    <source>
        <strain evidence="2">Busselton2</strain>
    </source>
</reference>